<evidence type="ECO:0000313" key="2">
    <source>
        <dbReference type="EMBL" id="ETW06866.1"/>
    </source>
</evidence>
<dbReference type="VEuPathDB" id="FungiDB:H310_02999"/>
<organism evidence="2">
    <name type="scientific">Aphanomyces invadans</name>
    <dbReference type="NCBI Taxonomy" id="157072"/>
    <lineage>
        <taxon>Eukaryota</taxon>
        <taxon>Sar</taxon>
        <taxon>Stramenopiles</taxon>
        <taxon>Oomycota</taxon>
        <taxon>Saprolegniomycetes</taxon>
        <taxon>Saprolegniales</taxon>
        <taxon>Verrucalvaceae</taxon>
        <taxon>Aphanomyces</taxon>
    </lineage>
</organism>
<dbReference type="EMBL" id="KI913955">
    <property type="protein sequence ID" value="ETW06866.1"/>
    <property type="molecule type" value="Genomic_DNA"/>
</dbReference>
<evidence type="ECO:0000256" key="1">
    <source>
        <dbReference type="SAM" id="MobiDB-lite"/>
    </source>
</evidence>
<feature type="region of interest" description="Disordered" evidence="1">
    <location>
        <begin position="508"/>
        <end position="531"/>
    </location>
</feature>
<dbReference type="GeneID" id="20080049"/>
<dbReference type="AlphaFoldDB" id="A0A024UKB2"/>
<proteinExistence type="predicted"/>
<dbReference type="eggNOG" id="ENOG502S5Q3">
    <property type="taxonomic scope" value="Eukaryota"/>
</dbReference>
<dbReference type="OrthoDB" id="71176at2759"/>
<name>A0A024UKB2_9STRA</name>
<sequence length="531" mass="61667">MEETPHLSSGRGNLLAPLNLPPAVPKVKAPQGRLDVEDDRLVYVLPRMVAPWKFRDEAMLEEVICAEYERMAAFIEAYQAREEAAARIMRSPGRQKRYPPGSPTFRQVMLPSLTDASPLDTQHHVQPRERVMPRFIRGTIEQKQAFWDVIDAYRRHRAAKVAADRERGVCPYDFNQAAAGRPELLEQRHVEWVRRRAVLHDVCDENRRLRQDEAELHILESTTAFRIERRHREQAHAAHREQLRRVLPMVLAVAAAQWLRQTMWLQWQNHRRHVYVRKCAMRWRHQTQAHVACCRHAARLRHWLHESVRLKTIAHRVFYALRVYLRRVTLVQSLWRQKMAIRQVQLKRLEVQWRSFVNTPDVNYDPSKRLRKGLPLKFPYPEIDPAIRHQVLLEAWLEYERQCRARFRAQEADLLPHLIQSLQGLHPDKSRAEVRAIAARHFILGSVLSTLQLIPGALAPPIPTAPPSRGENAFAILPLLTKAYQVQHPNCAHAPPPTEPAVLAAIAAPKDHDPRKKTFGVGQSSRSRTKK</sequence>
<protein>
    <submittedName>
        <fullName evidence="2">Uncharacterized protein</fullName>
    </submittedName>
</protein>
<gene>
    <name evidence="2" type="ORF">H310_02999</name>
</gene>
<dbReference type="RefSeq" id="XP_008864941.1">
    <property type="nucleotide sequence ID" value="XM_008866719.1"/>
</dbReference>
<reference evidence="2" key="1">
    <citation type="submission" date="2013-12" db="EMBL/GenBank/DDBJ databases">
        <title>The Genome Sequence of Aphanomyces invadans NJM9701.</title>
        <authorList>
            <consortium name="The Broad Institute Genomics Platform"/>
            <person name="Russ C."/>
            <person name="Tyler B."/>
            <person name="van West P."/>
            <person name="Dieguez-Uribeondo J."/>
            <person name="Young S.K."/>
            <person name="Zeng Q."/>
            <person name="Gargeya S."/>
            <person name="Fitzgerald M."/>
            <person name="Abouelleil A."/>
            <person name="Alvarado L."/>
            <person name="Chapman S.B."/>
            <person name="Gainer-Dewar J."/>
            <person name="Goldberg J."/>
            <person name="Griggs A."/>
            <person name="Gujja S."/>
            <person name="Hansen M."/>
            <person name="Howarth C."/>
            <person name="Imamovic A."/>
            <person name="Ireland A."/>
            <person name="Larimer J."/>
            <person name="McCowan C."/>
            <person name="Murphy C."/>
            <person name="Pearson M."/>
            <person name="Poon T.W."/>
            <person name="Priest M."/>
            <person name="Roberts A."/>
            <person name="Saif S."/>
            <person name="Shea T."/>
            <person name="Sykes S."/>
            <person name="Wortman J."/>
            <person name="Nusbaum C."/>
            <person name="Birren B."/>
        </authorList>
    </citation>
    <scope>NUCLEOTIDE SEQUENCE [LARGE SCALE GENOMIC DNA]</scope>
    <source>
        <strain evidence="2">NJM9701</strain>
    </source>
</reference>
<accession>A0A024UKB2</accession>
<feature type="compositionally biased region" description="Polar residues" evidence="1">
    <location>
        <begin position="521"/>
        <end position="531"/>
    </location>
</feature>